<evidence type="ECO:0000313" key="2">
    <source>
        <dbReference type="EMBL" id="PRX53591.1"/>
    </source>
</evidence>
<dbReference type="SUPFAM" id="SSF160631">
    <property type="entry name" value="SMI1/KNR4-like"/>
    <property type="match status" value="1"/>
</dbReference>
<accession>A0A2T0M7T5</accession>
<dbReference type="Gene3D" id="3.80.10.10">
    <property type="entry name" value="Ribonuclease Inhibitor"/>
    <property type="match status" value="1"/>
</dbReference>
<dbReference type="OrthoDB" id="4759758at2"/>
<dbReference type="EMBL" id="PVNG01000027">
    <property type="protein sequence ID" value="PRX53591.1"/>
    <property type="molecule type" value="Genomic_DNA"/>
</dbReference>
<proteinExistence type="predicted"/>
<keyword evidence="3" id="KW-1185">Reference proteome</keyword>
<reference evidence="2 3" key="1">
    <citation type="submission" date="2018-03" db="EMBL/GenBank/DDBJ databases">
        <title>Genomic Encyclopedia of Type Strains, Phase III (KMG-III): the genomes of soil and plant-associated and newly described type strains.</title>
        <authorList>
            <person name="Whitman W."/>
        </authorList>
    </citation>
    <scope>NUCLEOTIDE SEQUENCE [LARGE SCALE GENOMIC DNA]</scope>
    <source>
        <strain evidence="2 3">CGMCC 4.7104</strain>
    </source>
</reference>
<protein>
    <submittedName>
        <fullName evidence="2">Cell wall assembly regulator SMI1</fullName>
    </submittedName>
</protein>
<dbReference type="Pfam" id="PF09346">
    <property type="entry name" value="SMI1_KNR4"/>
    <property type="match status" value="1"/>
</dbReference>
<dbReference type="InterPro" id="IPR032675">
    <property type="entry name" value="LRR_dom_sf"/>
</dbReference>
<dbReference type="InterPro" id="IPR018958">
    <property type="entry name" value="Knr4/Smi1-like_dom"/>
</dbReference>
<name>A0A2T0M7T5_9ACTN</name>
<dbReference type="PANTHER" id="PTHR47432:SF1">
    <property type="entry name" value="CELL WALL ASSEMBLY REGULATOR SMI1"/>
    <property type="match status" value="1"/>
</dbReference>
<sequence>MAEKITDAAPPGWRRAEVRGYATGDGGSGHHGFRFDPAGDGGDIDLHPQLSAVHTHYGASGDHLSIELTVEARGRFEAVVSESLVREDDRGFLYVLRPGVLPPDPGTYQPGPSMATPAGNAQEAVALLGAYLRGRDRALRGKDTYAPPPALPEHHRRWLEARLQVPLPDDLQALYAHVDGDGGEGLLADHHWFGLERLEKLSRPENRTWAAGRSWRHHLRRPLVTSTGGPPLAVRRAADHPHWIPFATDPQGDFLAVDLAPGPGGRPGQVIRMGRHHDDGPVYVADSVTGLLRRHVKALRAGSYEVGQGRRIRIDIDGQDEPEADKPDELTIAGADAASMRGLHQHVQKLHIRNAPWADFAPVRGAPMLWQVNVENCPGADLAPLQDTPVELLDLAMDRIDLAPLAEHATLRFLTLRTSRPVDLGPLLSCPRLYALDLSEASAIRDLSVLSELKDLLYLRLRRGQWEELWERSGHPPGLAAAGLAAEPPREKGWWWSGEHAVEPSLRTVAGWVADLAGDSTDVRLVKGRLSRRRRRSF</sequence>
<evidence type="ECO:0000259" key="1">
    <source>
        <dbReference type="Pfam" id="PF09346"/>
    </source>
</evidence>
<comment type="caution">
    <text evidence="2">The sequence shown here is derived from an EMBL/GenBank/DDBJ whole genome shotgun (WGS) entry which is preliminary data.</text>
</comment>
<feature type="domain" description="Knr4/Smi1-like" evidence="1">
    <location>
        <begin position="159"/>
        <end position="293"/>
    </location>
</feature>
<dbReference type="AlphaFoldDB" id="A0A2T0M7T5"/>
<dbReference type="PANTHER" id="PTHR47432">
    <property type="entry name" value="CELL WALL ASSEMBLY REGULATOR SMI1"/>
    <property type="match status" value="1"/>
</dbReference>
<dbReference type="GO" id="GO:0043332">
    <property type="term" value="C:mating projection tip"/>
    <property type="evidence" value="ECO:0007669"/>
    <property type="project" value="TreeGrafter"/>
</dbReference>
<dbReference type="InterPro" id="IPR037883">
    <property type="entry name" value="Knr4/Smi1-like_sf"/>
</dbReference>
<dbReference type="InterPro" id="IPR051873">
    <property type="entry name" value="KNR4/SMI1_regulator"/>
</dbReference>
<organism evidence="2 3">
    <name type="scientific">Nonomuraea fuscirosea</name>
    <dbReference type="NCBI Taxonomy" id="1291556"/>
    <lineage>
        <taxon>Bacteria</taxon>
        <taxon>Bacillati</taxon>
        <taxon>Actinomycetota</taxon>
        <taxon>Actinomycetes</taxon>
        <taxon>Streptosporangiales</taxon>
        <taxon>Streptosporangiaceae</taxon>
        <taxon>Nonomuraea</taxon>
    </lineage>
</organism>
<dbReference type="RefSeq" id="WP_106250816.1">
    <property type="nucleotide sequence ID" value="NZ_PVNG01000027.1"/>
</dbReference>
<gene>
    <name evidence="2" type="ORF">B0I32_127180</name>
</gene>
<evidence type="ECO:0000313" key="3">
    <source>
        <dbReference type="Proteomes" id="UP000238312"/>
    </source>
</evidence>
<dbReference type="SUPFAM" id="SSF52058">
    <property type="entry name" value="L domain-like"/>
    <property type="match status" value="1"/>
</dbReference>
<dbReference type="Proteomes" id="UP000238312">
    <property type="component" value="Unassembled WGS sequence"/>
</dbReference>